<sequence length="186" mass="21200">MYDEYGDRGYVPLGINLWQDMESVVKLYARAYSYPFFRDAGAGWNAYRMNGYIPLNYVIDTAGIVVGSMEGFNESTIRSWIEPYLTGVNEEQNQPRLVFNRITPNPVTNTQSVNFTIPETRNVSLRIYAASGDLICTLLNGNIPAGNHTVVWNTTDRHHRLVPNGLYFYELTAGKNTIRYKTTVLR</sequence>
<dbReference type="Gene3D" id="2.60.40.4070">
    <property type="match status" value="1"/>
</dbReference>
<dbReference type="AlphaFoldDB" id="A0A7V3PSK6"/>
<proteinExistence type="predicted"/>
<reference evidence="2" key="1">
    <citation type="journal article" date="2020" name="mSystems">
        <title>Genome- and Community-Level Interaction Insights into Carbon Utilization and Element Cycling Functions of Hydrothermarchaeota in Hydrothermal Sediment.</title>
        <authorList>
            <person name="Zhou Z."/>
            <person name="Liu Y."/>
            <person name="Xu W."/>
            <person name="Pan J."/>
            <person name="Luo Z.H."/>
            <person name="Li M."/>
        </authorList>
    </citation>
    <scope>NUCLEOTIDE SEQUENCE [LARGE SCALE GENOMIC DNA]</scope>
    <source>
        <strain evidence="2">SpSt-914</strain>
    </source>
</reference>
<dbReference type="NCBIfam" id="TIGR04183">
    <property type="entry name" value="Por_Secre_tail"/>
    <property type="match status" value="1"/>
</dbReference>
<dbReference type="InterPro" id="IPR026444">
    <property type="entry name" value="Secre_tail"/>
</dbReference>
<evidence type="ECO:0000313" key="2">
    <source>
        <dbReference type="EMBL" id="HGD12699.1"/>
    </source>
</evidence>
<protein>
    <submittedName>
        <fullName evidence="2">T9SS type A sorting domain-containing protein</fullName>
    </submittedName>
</protein>
<dbReference type="SUPFAM" id="SSF52833">
    <property type="entry name" value="Thioredoxin-like"/>
    <property type="match status" value="1"/>
</dbReference>
<comment type="caution">
    <text evidence="2">The sequence shown here is derived from an EMBL/GenBank/DDBJ whole genome shotgun (WGS) entry which is preliminary data.</text>
</comment>
<dbReference type="Pfam" id="PF13860">
    <property type="entry name" value="FlgD_ig"/>
    <property type="match status" value="1"/>
</dbReference>
<feature type="domain" description="FlgD/Vpr Ig-like" evidence="1">
    <location>
        <begin position="113"/>
        <end position="174"/>
    </location>
</feature>
<accession>A0A7V3PSK6</accession>
<dbReference type="Gene3D" id="3.40.30.10">
    <property type="entry name" value="Glutaredoxin"/>
    <property type="match status" value="1"/>
</dbReference>
<gene>
    <name evidence="2" type="ORF">ENX16_01250</name>
</gene>
<dbReference type="InterPro" id="IPR025965">
    <property type="entry name" value="FlgD/Vpr_Ig-like"/>
</dbReference>
<evidence type="ECO:0000259" key="1">
    <source>
        <dbReference type="Pfam" id="PF13860"/>
    </source>
</evidence>
<dbReference type="EMBL" id="DTMZ01000017">
    <property type="protein sequence ID" value="HGD12699.1"/>
    <property type="molecule type" value="Genomic_DNA"/>
</dbReference>
<dbReference type="InterPro" id="IPR036249">
    <property type="entry name" value="Thioredoxin-like_sf"/>
</dbReference>
<organism evidence="2">
    <name type="scientific">candidate division WOR-3 bacterium</name>
    <dbReference type="NCBI Taxonomy" id="2052148"/>
    <lineage>
        <taxon>Bacteria</taxon>
        <taxon>Bacteria division WOR-3</taxon>
    </lineage>
</organism>
<name>A0A7V3PSK6_UNCW3</name>